<dbReference type="EMBL" id="CP034204">
    <property type="protein sequence ID" value="QBZ53423.1"/>
    <property type="molecule type" value="Genomic_DNA"/>
</dbReference>
<keyword evidence="1" id="KW-0732">Signal</keyword>
<evidence type="ECO:0000256" key="1">
    <source>
        <dbReference type="SAM" id="SignalP"/>
    </source>
</evidence>
<organism evidence="2 3">
    <name type="scientific">Pyricularia oryzae</name>
    <name type="common">Rice blast fungus</name>
    <name type="synonym">Magnaporthe oryzae</name>
    <dbReference type="NCBI Taxonomy" id="318829"/>
    <lineage>
        <taxon>Eukaryota</taxon>
        <taxon>Fungi</taxon>
        <taxon>Dikarya</taxon>
        <taxon>Ascomycota</taxon>
        <taxon>Pezizomycotina</taxon>
        <taxon>Sordariomycetes</taxon>
        <taxon>Sordariomycetidae</taxon>
        <taxon>Magnaporthales</taxon>
        <taxon>Pyriculariaceae</taxon>
        <taxon>Pyricularia</taxon>
    </lineage>
</organism>
<feature type="chain" id="PRO_5020584679" evidence="1">
    <location>
        <begin position="22"/>
        <end position="131"/>
    </location>
</feature>
<evidence type="ECO:0000313" key="3">
    <source>
        <dbReference type="Proteomes" id="UP000294847"/>
    </source>
</evidence>
<name>A0A4P7MT93_PYROR</name>
<protein>
    <submittedName>
        <fullName evidence="2">Uncharacterized protein</fullName>
    </submittedName>
</protein>
<dbReference type="AlphaFoldDB" id="A0A4P7MT93"/>
<evidence type="ECO:0000313" key="2">
    <source>
        <dbReference type="EMBL" id="QBZ53423.1"/>
    </source>
</evidence>
<sequence length="131" mass="14882">MQFGLVFGSIVIAGMANAVLAEGSGKEKPTIGCQVRSVVEEVDGIDHTGRKVSSLTYSQPIRLKHPIKHTKFLDGKSAYLELDKDCKRVKMTTRLPNFYFEVQPWYTTYQKWDESGKVPTEIIRARYQVVQ</sequence>
<dbReference type="Proteomes" id="UP000294847">
    <property type="component" value="Chromosome 1"/>
</dbReference>
<proteinExistence type="predicted"/>
<reference evidence="2 3" key="1">
    <citation type="journal article" date="2019" name="Mol. Biol. Evol.">
        <title>Blast fungal genomes show frequent chromosomal changes, gene gains and losses, and effector gene turnover.</title>
        <authorList>
            <person name="Gomez Luciano L.B."/>
            <person name="Jason Tsai I."/>
            <person name="Chuma I."/>
            <person name="Tosa Y."/>
            <person name="Chen Y.H."/>
            <person name="Li J.Y."/>
            <person name="Li M.Y."/>
            <person name="Jade Lu M.Y."/>
            <person name="Nakayashiki H."/>
            <person name="Li W.H."/>
        </authorList>
    </citation>
    <scope>NUCLEOTIDE SEQUENCE [LARGE SCALE GENOMIC DNA]</scope>
    <source>
        <strain evidence="2">MZ5-1-6</strain>
    </source>
</reference>
<accession>A0A4P7MT93</accession>
<gene>
    <name evidence="2" type="ORF">PoMZ_09101</name>
</gene>
<feature type="signal peptide" evidence="1">
    <location>
        <begin position="1"/>
        <end position="21"/>
    </location>
</feature>